<dbReference type="InterPro" id="IPR023194">
    <property type="entry name" value="eIF3-like_dom_sf"/>
</dbReference>
<organism evidence="6 7">
    <name type="scientific">Cyanidiococcus yangmingshanensis</name>
    <dbReference type="NCBI Taxonomy" id="2690220"/>
    <lineage>
        <taxon>Eukaryota</taxon>
        <taxon>Rhodophyta</taxon>
        <taxon>Bangiophyceae</taxon>
        <taxon>Cyanidiales</taxon>
        <taxon>Cyanidiaceae</taxon>
        <taxon>Cyanidiococcus</taxon>
    </lineage>
</organism>
<keyword evidence="4" id="KW-0175">Coiled coil</keyword>
<evidence type="ECO:0000256" key="5">
    <source>
        <dbReference type="SAM" id="MobiDB-lite"/>
    </source>
</evidence>
<keyword evidence="3" id="KW-0648">Protein biosynthesis</keyword>
<dbReference type="Proteomes" id="UP000530660">
    <property type="component" value="Unassembled WGS sequence"/>
</dbReference>
<feature type="region of interest" description="Disordered" evidence="5">
    <location>
        <begin position="201"/>
        <end position="240"/>
    </location>
</feature>
<evidence type="ECO:0000256" key="1">
    <source>
        <dbReference type="ARBA" id="ARBA00022490"/>
    </source>
</evidence>
<evidence type="ECO:0000256" key="2">
    <source>
        <dbReference type="ARBA" id="ARBA00022540"/>
    </source>
</evidence>
<dbReference type="InterPro" id="IPR013906">
    <property type="entry name" value="eIF3j"/>
</dbReference>
<keyword evidence="1" id="KW-0963">Cytoplasm</keyword>
<evidence type="ECO:0000313" key="7">
    <source>
        <dbReference type="Proteomes" id="UP000530660"/>
    </source>
</evidence>
<proteinExistence type="predicted"/>
<keyword evidence="7" id="KW-1185">Reference proteome</keyword>
<dbReference type="OrthoDB" id="20381at2759"/>
<dbReference type="EMBL" id="VWRR01000002">
    <property type="protein sequence ID" value="KAF6004932.1"/>
    <property type="molecule type" value="Genomic_DNA"/>
</dbReference>
<sequence length="277" mass="30149">MQSHSSIPVADSWEDDELEFDLNAGAAVDARFRQQQVQTKAPVQSKRSDTELDPTLAAKIAQRKQQEEEQLERQRAIQAELDALPEAARKLRLRKLAQDADLEHAKEWLDSSSALPTSANSTQSAAFSLDTAVPRTKAELDRFAQVLVDRLATIRRGAKTPRSYILFLKELLHGLFVTSDVLSLGEVSELAAYVQDTLKSEREQRERCGPVSSSTPAPSGGASAAGTAAHPALSKGAKKATIRVERGDEFAAFAVGGTRRGANAVPDLVHDDDEDFM</sequence>
<name>A0A7J7IP60_9RHOD</name>
<evidence type="ECO:0008006" key="8">
    <source>
        <dbReference type="Google" id="ProtNLM"/>
    </source>
</evidence>
<dbReference type="PANTHER" id="PTHR21681:SF0">
    <property type="entry name" value="EUKARYOTIC TRANSLATION INITIATION FACTOR 3 SUBUNIT J"/>
    <property type="match status" value="1"/>
</dbReference>
<dbReference type="PANTHER" id="PTHR21681">
    <property type="entry name" value="EUKARYOTIC TRANSLATION INITIATION FACTOR 3 SUBUNIT J"/>
    <property type="match status" value="1"/>
</dbReference>
<gene>
    <name evidence="6" type="ORF">F1559_004264</name>
</gene>
<evidence type="ECO:0000256" key="3">
    <source>
        <dbReference type="ARBA" id="ARBA00022917"/>
    </source>
</evidence>
<protein>
    <recommendedName>
        <fullName evidence="8">Eukaryotic translation initiation factor 3 30 kDa subunit</fullName>
    </recommendedName>
</protein>
<feature type="compositionally biased region" description="Low complexity" evidence="5">
    <location>
        <begin position="209"/>
        <end position="232"/>
    </location>
</feature>
<accession>A0A7J7IP60</accession>
<keyword evidence="2" id="KW-0396">Initiation factor</keyword>
<comment type="caution">
    <text evidence="6">The sequence shown here is derived from an EMBL/GenBank/DDBJ whole genome shotgun (WGS) entry which is preliminary data.</text>
</comment>
<dbReference type="GO" id="GO:0003743">
    <property type="term" value="F:translation initiation factor activity"/>
    <property type="evidence" value="ECO:0007669"/>
    <property type="project" value="UniProtKB-KW"/>
</dbReference>
<dbReference type="AlphaFoldDB" id="A0A7J7IP60"/>
<reference evidence="6 7" key="1">
    <citation type="journal article" date="2020" name="J. Phycol.">
        <title>Comparative genome analysis reveals Cyanidiococcus gen. nov., a new extremophilic red algal genus sister to Cyanidioschyzon (Cyanidioschyzonaceae, Rhodophyta).</title>
        <authorList>
            <person name="Liu S.-L."/>
            <person name="Chiang Y.-R."/>
            <person name="Yoon H.S."/>
            <person name="Fu H.-Y."/>
        </authorList>
    </citation>
    <scope>NUCLEOTIDE SEQUENCE [LARGE SCALE GENOMIC DNA]</scope>
    <source>
        <strain evidence="6 7">THAL066</strain>
    </source>
</reference>
<feature type="coiled-coil region" evidence="4">
    <location>
        <begin position="57"/>
        <end position="84"/>
    </location>
</feature>
<dbReference type="Pfam" id="PF08597">
    <property type="entry name" value="eIF3_subunit"/>
    <property type="match status" value="1"/>
</dbReference>
<dbReference type="GO" id="GO:0005852">
    <property type="term" value="C:eukaryotic translation initiation factor 3 complex"/>
    <property type="evidence" value="ECO:0007669"/>
    <property type="project" value="InterPro"/>
</dbReference>
<evidence type="ECO:0000256" key="4">
    <source>
        <dbReference type="SAM" id="Coils"/>
    </source>
</evidence>
<dbReference type="Gene3D" id="1.10.246.60">
    <property type="entry name" value="Eukaryotic translation initiation factor 3 like domains"/>
    <property type="match status" value="1"/>
</dbReference>
<evidence type="ECO:0000313" key="6">
    <source>
        <dbReference type="EMBL" id="KAF6004932.1"/>
    </source>
</evidence>